<dbReference type="SUPFAM" id="SSF54928">
    <property type="entry name" value="RNA-binding domain, RBD"/>
    <property type="match status" value="1"/>
</dbReference>
<feature type="transmembrane region" description="Helical" evidence="2">
    <location>
        <begin position="262"/>
        <end position="281"/>
    </location>
</feature>
<dbReference type="EMBL" id="JADGJW010000718">
    <property type="protein sequence ID" value="KAJ3213362.1"/>
    <property type="molecule type" value="Genomic_DNA"/>
</dbReference>
<dbReference type="InterPro" id="IPR035979">
    <property type="entry name" value="RBD_domain_sf"/>
</dbReference>
<evidence type="ECO:0000256" key="2">
    <source>
        <dbReference type="SAM" id="Phobius"/>
    </source>
</evidence>
<dbReference type="PANTHER" id="PTHR39336">
    <property type="entry name" value="PYRIDOXAMINE PHOSPHATE OXIDASE FAMILY PROTEIN (AFU_ORTHOLOGUE AFUA_6G11440)"/>
    <property type="match status" value="1"/>
</dbReference>
<evidence type="ECO:0000313" key="4">
    <source>
        <dbReference type="EMBL" id="KAJ3213362.1"/>
    </source>
</evidence>
<evidence type="ECO:0000259" key="3">
    <source>
        <dbReference type="PROSITE" id="PS50102"/>
    </source>
</evidence>
<proteinExistence type="predicted"/>
<dbReference type="Proteomes" id="UP001211065">
    <property type="component" value="Unassembled WGS sequence"/>
</dbReference>
<keyword evidence="1" id="KW-0694">RNA-binding</keyword>
<keyword evidence="5" id="KW-1185">Reference proteome</keyword>
<reference evidence="4" key="1">
    <citation type="submission" date="2020-05" db="EMBL/GenBank/DDBJ databases">
        <title>Phylogenomic resolution of chytrid fungi.</title>
        <authorList>
            <person name="Stajich J.E."/>
            <person name="Amses K."/>
            <person name="Simmons R."/>
            <person name="Seto K."/>
            <person name="Myers J."/>
            <person name="Bonds A."/>
            <person name="Quandt C.A."/>
            <person name="Barry K."/>
            <person name="Liu P."/>
            <person name="Grigoriev I."/>
            <person name="Longcore J.E."/>
            <person name="James T.Y."/>
        </authorList>
    </citation>
    <scope>NUCLEOTIDE SEQUENCE</scope>
    <source>
        <strain evidence="4">JEL0476</strain>
    </source>
</reference>
<name>A0AAD5TWJ9_9FUNG</name>
<accession>A0AAD5TWJ9</accession>
<gene>
    <name evidence="4" type="ORF">HK099_007421</name>
</gene>
<dbReference type="InterPro" id="IPR000504">
    <property type="entry name" value="RRM_dom"/>
</dbReference>
<organism evidence="4 5">
    <name type="scientific">Clydaea vesicula</name>
    <dbReference type="NCBI Taxonomy" id="447962"/>
    <lineage>
        <taxon>Eukaryota</taxon>
        <taxon>Fungi</taxon>
        <taxon>Fungi incertae sedis</taxon>
        <taxon>Chytridiomycota</taxon>
        <taxon>Chytridiomycota incertae sedis</taxon>
        <taxon>Chytridiomycetes</taxon>
        <taxon>Lobulomycetales</taxon>
        <taxon>Lobulomycetaceae</taxon>
        <taxon>Clydaea</taxon>
    </lineage>
</organism>
<feature type="domain" description="RRM" evidence="3">
    <location>
        <begin position="24"/>
        <end position="94"/>
    </location>
</feature>
<protein>
    <recommendedName>
        <fullName evidence="3">RRM domain-containing protein</fullName>
    </recommendedName>
</protein>
<evidence type="ECO:0000256" key="1">
    <source>
        <dbReference type="PROSITE-ProRule" id="PRU00176"/>
    </source>
</evidence>
<keyword evidence="2" id="KW-0812">Transmembrane</keyword>
<dbReference type="AlphaFoldDB" id="A0AAD5TWJ9"/>
<dbReference type="PROSITE" id="PS50102">
    <property type="entry name" value="RRM"/>
    <property type="match status" value="1"/>
</dbReference>
<keyword evidence="2" id="KW-1133">Transmembrane helix</keyword>
<dbReference type="Pfam" id="PF00076">
    <property type="entry name" value="RRM_1"/>
    <property type="match status" value="1"/>
</dbReference>
<dbReference type="GO" id="GO:0003723">
    <property type="term" value="F:RNA binding"/>
    <property type="evidence" value="ECO:0007669"/>
    <property type="project" value="UniProtKB-UniRule"/>
</dbReference>
<keyword evidence="2" id="KW-0472">Membrane</keyword>
<evidence type="ECO:0000313" key="5">
    <source>
        <dbReference type="Proteomes" id="UP001211065"/>
    </source>
</evidence>
<dbReference type="PANTHER" id="PTHR39336:SF1">
    <property type="entry name" value="PYRIDOXAMINE PHOSPHATE OXIDASE FAMILY PROTEIN (AFU_ORTHOLOGUE AFUA_6G11440)"/>
    <property type="match status" value="1"/>
</dbReference>
<sequence length="283" mass="31957">MKYHLIFSRLYKNNFSTSTVKFEKTLYVKGLSPGFHKNDLTLLFISYGMTEKARVIKNGGTARGYGFITVLDDILAEKAVLDLNGTTIPGGNIITGIDGCFSINPELNEMQYLEWTGSGAETISHIKENERLTIMFCAFDGVPKIIRLFGKGKHYPIGSPEFFERTKGQDIHPQVRSVIILKFDLVGQSCGYGVPFYEYKEDRKPLLTPKNEEKMVEYRRLNNTKSLDGLEGFKEFSTSGTHNSGIFKRLWNFNGREASKNFGLTHFIIGVSFGLIIGFTLKK</sequence>
<comment type="caution">
    <text evidence="4">The sequence shown here is derived from an EMBL/GenBank/DDBJ whole genome shotgun (WGS) entry which is preliminary data.</text>
</comment>
<dbReference type="Gene3D" id="3.30.70.330">
    <property type="match status" value="1"/>
</dbReference>
<dbReference type="SMART" id="SM00360">
    <property type="entry name" value="RRM"/>
    <property type="match status" value="1"/>
</dbReference>
<dbReference type="InterPro" id="IPR012677">
    <property type="entry name" value="Nucleotide-bd_a/b_plait_sf"/>
</dbReference>